<name>A0A6C0IN23_9ZZZZ</name>
<sequence>MDSNNEPQIESDNESVFDDESIDLDCIDEFDKTMMQYKDFYKENIETIRVKMLYINKENRLEKIKHDDIILKKPNMITCGEIIKILKINNNVMNKKYKISSMCLYNVSIEADNIEKINEEDFLVNINHINDIIIEPTINILQDLNELLIIFKEKEYQNNRVISKTKRIKNKSKTRKKIL</sequence>
<organism evidence="1">
    <name type="scientific">viral metagenome</name>
    <dbReference type="NCBI Taxonomy" id="1070528"/>
    <lineage>
        <taxon>unclassified sequences</taxon>
        <taxon>metagenomes</taxon>
        <taxon>organismal metagenomes</taxon>
    </lineage>
</organism>
<proteinExistence type="predicted"/>
<dbReference type="AlphaFoldDB" id="A0A6C0IN23"/>
<dbReference type="EMBL" id="MN740211">
    <property type="protein sequence ID" value="QHT93905.1"/>
    <property type="molecule type" value="Genomic_DNA"/>
</dbReference>
<protein>
    <submittedName>
        <fullName evidence="1">Uncharacterized protein</fullName>
    </submittedName>
</protein>
<reference evidence="1" key="1">
    <citation type="journal article" date="2020" name="Nature">
        <title>Giant virus diversity and host interactions through global metagenomics.</title>
        <authorList>
            <person name="Schulz F."/>
            <person name="Roux S."/>
            <person name="Paez-Espino D."/>
            <person name="Jungbluth S."/>
            <person name="Walsh D.A."/>
            <person name="Denef V.J."/>
            <person name="McMahon K.D."/>
            <person name="Konstantinidis K.T."/>
            <person name="Eloe-Fadrosh E.A."/>
            <person name="Kyrpides N.C."/>
            <person name="Woyke T."/>
        </authorList>
    </citation>
    <scope>NUCLEOTIDE SEQUENCE</scope>
    <source>
        <strain evidence="1">GVMAG-M-3300024258-14</strain>
    </source>
</reference>
<accession>A0A6C0IN23</accession>
<evidence type="ECO:0000313" key="1">
    <source>
        <dbReference type="EMBL" id="QHT93905.1"/>
    </source>
</evidence>